<organism evidence="1 2">
    <name type="scientific">Anas platyrhynchos</name>
    <name type="common">Mallard</name>
    <name type="synonym">Anas boschas</name>
    <dbReference type="NCBI Taxonomy" id="8839"/>
    <lineage>
        <taxon>Eukaryota</taxon>
        <taxon>Metazoa</taxon>
        <taxon>Chordata</taxon>
        <taxon>Craniata</taxon>
        <taxon>Vertebrata</taxon>
        <taxon>Euteleostomi</taxon>
        <taxon>Archelosauria</taxon>
        <taxon>Archosauria</taxon>
        <taxon>Dinosauria</taxon>
        <taxon>Saurischia</taxon>
        <taxon>Theropoda</taxon>
        <taxon>Coelurosauria</taxon>
        <taxon>Aves</taxon>
        <taxon>Neognathae</taxon>
        <taxon>Galloanserae</taxon>
        <taxon>Anseriformes</taxon>
        <taxon>Anatidae</taxon>
        <taxon>Anatinae</taxon>
        <taxon>Anas</taxon>
    </lineage>
</organism>
<evidence type="ECO:0000313" key="1">
    <source>
        <dbReference type="EMBL" id="EOB00192.1"/>
    </source>
</evidence>
<accession>R0JSM4</accession>
<keyword evidence="2" id="KW-1185">Reference proteome</keyword>
<name>R0JSM4_ANAPL</name>
<sequence>MTDSRQMHVNKSSFNERHLALLGCIKNIATVSVSLQQQEAELPKRWGTRPDLEKAPSPLQRTRKARHQLQSAQSCHSVNEALVGFPSRPGFIAHELGAGIVFAGNKCLQEATHCLLNLMFKTVYSPSYSKAYPKRTALPKGKSQETQFKANFLVVLKEVEVEGHWTCCVPGTKLTCASAEVTMSYVQGDLVAVHQVKGSFGLTDLGEGGASLLEEPDHEAMRQIPSVMLPPQSCSELCAYKPLEVNSSMLSGFSRRCTKSEGRWGSLTSAGEQGEEKALAQADTGCICATGDHVPAETIISPLQLDV</sequence>
<reference evidence="2" key="1">
    <citation type="journal article" date="2013" name="Nat. Genet.">
        <title>The duck genome and transcriptome provide insight into an avian influenza virus reservoir species.</title>
        <authorList>
            <person name="Huang Y."/>
            <person name="Li Y."/>
            <person name="Burt D.W."/>
            <person name="Chen H."/>
            <person name="Zhang Y."/>
            <person name="Qian W."/>
            <person name="Kim H."/>
            <person name="Gan S."/>
            <person name="Zhao Y."/>
            <person name="Li J."/>
            <person name="Yi K."/>
            <person name="Feng H."/>
            <person name="Zhu P."/>
            <person name="Li B."/>
            <person name="Liu Q."/>
            <person name="Fairley S."/>
            <person name="Magor K.E."/>
            <person name="Du Z."/>
            <person name="Hu X."/>
            <person name="Goodman L."/>
            <person name="Tafer H."/>
            <person name="Vignal A."/>
            <person name="Lee T."/>
            <person name="Kim K.W."/>
            <person name="Sheng Z."/>
            <person name="An Y."/>
            <person name="Searle S."/>
            <person name="Herrero J."/>
            <person name="Groenen M.A."/>
            <person name="Crooijmans R.P."/>
            <person name="Faraut T."/>
            <person name="Cai Q."/>
            <person name="Webster R.G."/>
            <person name="Aldridge J.R."/>
            <person name="Warren W.C."/>
            <person name="Bartschat S."/>
            <person name="Kehr S."/>
            <person name="Marz M."/>
            <person name="Stadler P.F."/>
            <person name="Smith J."/>
            <person name="Kraus R.H."/>
            <person name="Zhao Y."/>
            <person name="Ren L."/>
            <person name="Fei J."/>
            <person name="Morisson M."/>
            <person name="Kaiser P."/>
            <person name="Griffin D.K."/>
            <person name="Rao M."/>
            <person name="Pitel F."/>
            <person name="Wang J."/>
            <person name="Li N."/>
        </authorList>
    </citation>
    <scope>NUCLEOTIDE SEQUENCE [LARGE SCALE GENOMIC DNA]</scope>
</reference>
<evidence type="ECO:0000313" key="2">
    <source>
        <dbReference type="Proteomes" id="UP000296049"/>
    </source>
</evidence>
<protein>
    <submittedName>
        <fullName evidence="1">Uncharacterized protein</fullName>
    </submittedName>
</protein>
<proteinExistence type="predicted"/>
<dbReference type="EMBL" id="KB743226">
    <property type="protein sequence ID" value="EOB00192.1"/>
    <property type="molecule type" value="Genomic_DNA"/>
</dbReference>
<gene>
    <name evidence="1" type="ORF">Anapl_03478</name>
</gene>
<dbReference type="AlphaFoldDB" id="R0JSM4"/>
<dbReference type="Proteomes" id="UP000296049">
    <property type="component" value="Unassembled WGS sequence"/>
</dbReference>